<accession>A0A6G4AQ01</accession>
<sequence>MGTHQPSWLERPEFGGSLAVPLCVSHRRLVRRRSLPRAGTSWMLDSGGFTELSLYGEWTVLPAQYAAAVRRYADEIGELERAAIQDWMCEPQILAKTGQTVYDHQCRTVASYLNLMWHDDDLPWMPVLQGWTRDDYLRCVDMYAAMGIDLTVEPLVGLGSVCRRQSTKEAVRIVETLYGLGIRLHGFGFKVTGLREVHHLLYSSDSLAWSFNARRHAPLPGCTHKTCSNCPRYALAWRNCLLASLSEWRQDSAAFPFDLAA</sequence>
<name>A0A6G4AQ01_9ACTN</name>
<dbReference type="Pfam" id="PF23859">
    <property type="entry name" value="DpdA"/>
    <property type="match status" value="1"/>
</dbReference>
<keyword evidence="3" id="KW-1185">Reference proteome</keyword>
<dbReference type="InterPro" id="IPR055645">
    <property type="entry name" value="DpdA"/>
</dbReference>
<reference evidence="2" key="1">
    <citation type="submission" date="2020-02" db="EMBL/GenBank/DDBJ databases">
        <title>A new Streptomyces sp. for controlling soil-borne diseases.</title>
        <authorList>
            <person name="Li X."/>
            <person name="Tian Y."/>
            <person name="Gao K."/>
        </authorList>
    </citation>
    <scope>NUCLEOTIDE SEQUENCE [LARGE SCALE GENOMIC DNA]</scope>
    <source>
        <strain evidence="2">0250</strain>
    </source>
</reference>
<proteinExistence type="predicted"/>
<evidence type="ECO:0000313" key="2">
    <source>
        <dbReference type="EMBL" id="NEW75473.1"/>
    </source>
</evidence>
<gene>
    <name evidence="2" type="ORF">G4H13_35260</name>
</gene>
<comment type="caution">
    <text evidence="2">The sequence shown here is derived from an EMBL/GenBank/DDBJ whole genome shotgun (WGS) entry which is preliminary data.</text>
</comment>
<dbReference type="AlphaFoldDB" id="A0A6G4AQ01"/>
<feature type="domain" description="DeoxyPurine in DNA protein A" evidence="1">
    <location>
        <begin position="1"/>
        <end position="251"/>
    </location>
</feature>
<protein>
    <recommendedName>
        <fullName evidence="1">DeoxyPurine in DNA protein A domain-containing protein</fullName>
    </recommendedName>
</protein>
<evidence type="ECO:0000313" key="3">
    <source>
        <dbReference type="Proteomes" id="UP000476310"/>
    </source>
</evidence>
<dbReference type="Proteomes" id="UP000476310">
    <property type="component" value="Unassembled WGS sequence"/>
</dbReference>
<evidence type="ECO:0000259" key="1">
    <source>
        <dbReference type="Pfam" id="PF23859"/>
    </source>
</evidence>
<organism evidence="2 3">
    <name type="scientific">Streptomyces rhizosphaericus</name>
    <dbReference type="NCBI Taxonomy" id="114699"/>
    <lineage>
        <taxon>Bacteria</taxon>
        <taxon>Bacillati</taxon>
        <taxon>Actinomycetota</taxon>
        <taxon>Actinomycetes</taxon>
        <taxon>Kitasatosporales</taxon>
        <taxon>Streptomycetaceae</taxon>
        <taxon>Streptomyces</taxon>
        <taxon>Streptomyces violaceusniger group</taxon>
    </lineage>
</organism>
<dbReference type="EMBL" id="JAAIKT010000060">
    <property type="protein sequence ID" value="NEW75473.1"/>
    <property type="molecule type" value="Genomic_DNA"/>
</dbReference>